<keyword evidence="3" id="KW-0804">Transcription</keyword>
<evidence type="ECO:0000256" key="1">
    <source>
        <dbReference type="ARBA" id="ARBA00005510"/>
    </source>
</evidence>
<dbReference type="PANTHER" id="PTHR46772:SF15">
    <property type="entry name" value="TRANSCRIPTION FACTOR BHLH95"/>
    <property type="match status" value="1"/>
</dbReference>
<dbReference type="PANTHER" id="PTHR46772">
    <property type="entry name" value="BHLH DOMAIN-CONTAINING PROTEIN"/>
    <property type="match status" value="1"/>
</dbReference>
<evidence type="ECO:0008006" key="7">
    <source>
        <dbReference type="Google" id="ProtNLM"/>
    </source>
</evidence>
<dbReference type="InterPro" id="IPR036638">
    <property type="entry name" value="HLH_DNA-bd_sf"/>
</dbReference>
<dbReference type="Gene3D" id="4.10.280.10">
    <property type="entry name" value="Helix-loop-helix DNA-binding domain"/>
    <property type="match status" value="1"/>
</dbReference>
<evidence type="ECO:0000256" key="3">
    <source>
        <dbReference type="ARBA" id="ARBA00023163"/>
    </source>
</evidence>
<name>A0AAQ3X4Y3_PASNO</name>
<gene>
    <name evidence="5" type="ORF">U9M48_032545</name>
</gene>
<protein>
    <recommendedName>
        <fullName evidence="7">BHLH domain-containing protein</fullName>
    </recommendedName>
</protein>
<organism evidence="5 6">
    <name type="scientific">Paspalum notatum var. saurae</name>
    <dbReference type="NCBI Taxonomy" id="547442"/>
    <lineage>
        <taxon>Eukaryota</taxon>
        <taxon>Viridiplantae</taxon>
        <taxon>Streptophyta</taxon>
        <taxon>Embryophyta</taxon>
        <taxon>Tracheophyta</taxon>
        <taxon>Spermatophyta</taxon>
        <taxon>Magnoliopsida</taxon>
        <taxon>Liliopsida</taxon>
        <taxon>Poales</taxon>
        <taxon>Poaceae</taxon>
        <taxon>PACMAD clade</taxon>
        <taxon>Panicoideae</taxon>
        <taxon>Andropogonodae</taxon>
        <taxon>Paspaleae</taxon>
        <taxon>Paspalinae</taxon>
        <taxon>Paspalum</taxon>
    </lineage>
</organism>
<evidence type="ECO:0000256" key="4">
    <source>
        <dbReference type="SAM" id="MobiDB-lite"/>
    </source>
</evidence>
<evidence type="ECO:0000313" key="6">
    <source>
        <dbReference type="Proteomes" id="UP001341281"/>
    </source>
</evidence>
<dbReference type="InterPro" id="IPR044278">
    <property type="entry name" value="BHLH95-like"/>
</dbReference>
<evidence type="ECO:0000256" key="2">
    <source>
        <dbReference type="ARBA" id="ARBA00023015"/>
    </source>
</evidence>
<evidence type="ECO:0000313" key="5">
    <source>
        <dbReference type="EMBL" id="WVZ85647.1"/>
    </source>
</evidence>
<dbReference type="GO" id="GO:0046983">
    <property type="term" value="F:protein dimerization activity"/>
    <property type="evidence" value="ECO:0007669"/>
    <property type="project" value="InterPro"/>
</dbReference>
<dbReference type="Proteomes" id="UP001341281">
    <property type="component" value="Chromosome 07"/>
</dbReference>
<dbReference type="GO" id="GO:0003700">
    <property type="term" value="F:DNA-binding transcription factor activity"/>
    <property type="evidence" value="ECO:0007669"/>
    <property type="project" value="InterPro"/>
</dbReference>
<keyword evidence="2" id="KW-0805">Transcription regulation</keyword>
<reference evidence="5 6" key="1">
    <citation type="submission" date="2024-02" db="EMBL/GenBank/DDBJ databases">
        <title>High-quality chromosome-scale genome assembly of Pensacola bahiagrass (Paspalum notatum Flugge var. saurae).</title>
        <authorList>
            <person name="Vega J.M."/>
            <person name="Podio M."/>
            <person name="Orjuela J."/>
            <person name="Siena L.A."/>
            <person name="Pessino S.C."/>
            <person name="Combes M.C."/>
            <person name="Mariac C."/>
            <person name="Albertini E."/>
            <person name="Pupilli F."/>
            <person name="Ortiz J.P.A."/>
            <person name="Leblanc O."/>
        </authorList>
    </citation>
    <scope>NUCLEOTIDE SEQUENCE [LARGE SCALE GENOMIC DNA]</scope>
    <source>
        <strain evidence="5">R1</strain>
        <tissue evidence="5">Leaf</tissue>
    </source>
</reference>
<dbReference type="EMBL" id="CP144751">
    <property type="protein sequence ID" value="WVZ85647.1"/>
    <property type="molecule type" value="Genomic_DNA"/>
</dbReference>
<sequence>MPSDADKASIVEEAITYIQTLEGTVQKLEQLKLERKRAQEAQRHQVGGGGGSSAAAPAPARHPTPAPAPASREAILADTVRGWNAQPAAVAAAKAAAAAAAGGSSVAAPEPPFQTWSGPNMVVSLAGNEGYIKLRAPRQPGILTKLLFALERHGIDVVTTTISGEGGHKSLIIHARINATFNRFAENLTTEDRFKLAVSEMLHLISN</sequence>
<feature type="region of interest" description="Disordered" evidence="4">
    <location>
        <begin position="36"/>
        <end position="70"/>
    </location>
</feature>
<keyword evidence="6" id="KW-1185">Reference proteome</keyword>
<comment type="similarity">
    <text evidence="1">Belongs to the bHLH protein family.</text>
</comment>
<dbReference type="AlphaFoldDB" id="A0AAQ3X4Y3"/>
<accession>A0AAQ3X4Y3</accession>
<proteinExistence type="inferred from homology"/>
<dbReference type="GO" id="GO:0009960">
    <property type="term" value="P:endosperm development"/>
    <property type="evidence" value="ECO:0007669"/>
    <property type="project" value="InterPro"/>
</dbReference>